<dbReference type="RefSeq" id="XP_036726044.1">
    <property type="nucleotide sequence ID" value="XM_036870149.1"/>
</dbReference>
<feature type="compositionally biased region" description="Polar residues" evidence="1">
    <location>
        <begin position="1"/>
        <end position="12"/>
    </location>
</feature>
<feature type="compositionally biased region" description="Low complexity" evidence="1">
    <location>
        <begin position="24"/>
        <end position="45"/>
    </location>
</feature>
<feature type="compositionally biased region" description="Low complexity" evidence="1">
    <location>
        <begin position="212"/>
        <end position="221"/>
    </location>
</feature>
<accession>A0A8B8YW07</accession>
<proteinExistence type="predicted"/>
<evidence type="ECO:0000313" key="2">
    <source>
        <dbReference type="Proteomes" id="UP000694857"/>
    </source>
</evidence>
<evidence type="ECO:0000256" key="1">
    <source>
        <dbReference type="SAM" id="MobiDB-lite"/>
    </source>
</evidence>
<evidence type="ECO:0000313" key="3">
    <source>
        <dbReference type="RefSeq" id="XP_036726044.1"/>
    </source>
</evidence>
<reference evidence="3" key="2">
    <citation type="submission" date="2025-08" db="UniProtKB">
        <authorList>
            <consortium name="RefSeq"/>
        </authorList>
    </citation>
    <scope>IDENTIFICATION</scope>
    <source>
        <tissue evidence="3">Epidermis and Blubber</tissue>
    </source>
</reference>
<feature type="compositionally biased region" description="Pro residues" evidence="1">
    <location>
        <begin position="254"/>
        <end position="266"/>
    </location>
</feature>
<gene>
    <name evidence="3" type="primary">LOC118904231</name>
</gene>
<feature type="compositionally biased region" description="Basic residues" evidence="1">
    <location>
        <begin position="269"/>
        <end position="279"/>
    </location>
</feature>
<dbReference type="KEGG" id="bmus:118904231"/>
<dbReference type="Proteomes" id="UP000694857">
    <property type="component" value="Chromosome 11"/>
</dbReference>
<feature type="compositionally biased region" description="Basic residues" evidence="1">
    <location>
        <begin position="222"/>
        <end position="231"/>
    </location>
</feature>
<dbReference type="AlphaFoldDB" id="A0A8B8YW07"/>
<feature type="compositionally biased region" description="Low complexity" evidence="1">
    <location>
        <begin position="57"/>
        <end position="67"/>
    </location>
</feature>
<feature type="compositionally biased region" description="Gly residues" evidence="1">
    <location>
        <begin position="46"/>
        <end position="56"/>
    </location>
</feature>
<sequence>MKSSEGGKSSTAKPKLPSERSAPEARSPAAAAPGSPARPRLLWAPAGGGRRAGAGTGTTNLGRGAARLSREHRAGERHRHGQTAGAERGKQRRQAAPAPQPRPWRERDPRFSPAQEGQSRGFSPPRGRPARPPWVGTLSPQHRPQNWRQRINTSGAPASPPQLRGGASPGRGNDKFVSRRWPVGSKRLRLCKGVPGAQNPERTALGTRRGSAAGLLGPGRWLLRRARRGTRGRASAPCVPTRAAAPPEEKPGSLPLPPPPPPPQPPDFRRRRPLRRLSGKGKTQGASQGPGGGAPHRLSGCAASRG</sequence>
<keyword evidence="2" id="KW-1185">Reference proteome</keyword>
<dbReference type="GeneID" id="118904231"/>
<reference evidence="2" key="1">
    <citation type="submission" date="2024-06" db="UniProtKB">
        <authorList>
            <consortium name="RefSeq"/>
        </authorList>
    </citation>
    <scope>NUCLEOTIDE SEQUENCE [LARGE SCALE GENOMIC DNA]</scope>
</reference>
<name>A0A8B8YW07_BALMU</name>
<feature type="region of interest" description="Disordered" evidence="1">
    <location>
        <begin position="1"/>
        <end position="306"/>
    </location>
</feature>
<organism evidence="2 3">
    <name type="scientific">Balaenoptera musculus</name>
    <name type="common">Blue whale</name>
    <dbReference type="NCBI Taxonomy" id="9771"/>
    <lineage>
        <taxon>Eukaryota</taxon>
        <taxon>Metazoa</taxon>
        <taxon>Chordata</taxon>
        <taxon>Craniata</taxon>
        <taxon>Vertebrata</taxon>
        <taxon>Euteleostomi</taxon>
        <taxon>Mammalia</taxon>
        <taxon>Eutheria</taxon>
        <taxon>Laurasiatheria</taxon>
        <taxon>Artiodactyla</taxon>
        <taxon>Whippomorpha</taxon>
        <taxon>Cetacea</taxon>
        <taxon>Mysticeti</taxon>
        <taxon>Balaenopteridae</taxon>
        <taxon>Balaenoptera</taxon>
    </lineage>
</organism>
<feature type="compositionally biased region" description="Polar residues" evidence="1">
    <location>
        <begin position="138"/>
        <end position="156"/>
    </location>
</feature>
<protein>
    <submittedName>
        <fullName evidence="3">Basic salivary proline-rich protein 3-like</fullName>
    </submittedName>
</protein>